<feature type="non-terminal residue" evidence="5">
    <location>
        <position position="1"/>
    </location>
</feature>
<dbReference type="Proteomes" id="UP000824133">
    <property type="component" value="Unassembled WGS sequence"/>
</dbReference>
<sequence length="215" mass="22746">YSTAADNQTSVEINVLQGEREMAADNKSLGKFNLTGIPAARRGVPQIEVTFDIDANGIVKVTAKDKATGKSQEITISGSTALSDDEVDRMVKDAEAHAEEDKKHKDEIEVRNQVDSLCYGAEQTLKDLGDKVPADQKSEVETAIADAKKALEGQDVDAIRAAGDKLTEASQKLAQIVYSTTNDASAGDAGATGAQAGADDVVDADYEVVDDDKNN</sequence>
<name>A0A9D1Z8F6_9ACTN</name>
<feature type="compositionally biased region" description="Acidic residues" evidence="4">
    <location>
        <begin position="200"/>
        <end position="215"/>
    </location>
</feature>
<evidence type="ECO:0000313" key="5">
    <source>
        <dbReference type="EMBL" id="HIY78831.1"/>
    </source>
</evidence>
<dbReference type="AlphaFoldDB" id="A0A9D1Z8F6"/>
<evidence type="ECO:0000256" key="2">
    <source>
        <dbReference type="ARBA" id="ARBA00022840"/>
    </source>
</evidence>
<dbReference type="Pfam" id="PF00012">
    <property type="entry name" value="HSP70"/>
    <property type="match status" value="1"/>
</dbReference>
<dbReference type="SUPFAM" id="SSF100920">
    <property type="entry name" value="Heat shock protein 70kD (HSP70), peptide-binding domain"/>
    <property type="match status" value="1"/>
</dbReference>
<dbReference type="Gene3D" id="1.20.1270.10">
    <property type="match status" value="1"/>
</dbReference>
<proteinExistence type="predicted"/>
<organism evidence="5 6">
    <name type="scientific">Candidatus Olsenella excrementavium</name>
    <dbReference type="NCBI Taxonomy" id="2838709"/>
    <lineage>
        <taxon>Bacteria</taxon>
        <taxon>Bacillati</taxon>
        <taxon>Actinomycetota</taxon>
        <taxon>Coriobacteriia</taxon>
        <taxon>Coriobacteriales</taxon>
        <taxon>Atopobiaceae</taxon>
        <taxon>Olsenella</taxon>
    </lineage>
</organism>
<comment type="caution">
    <text evidence="5">The sequence shown here is derived from an EMBL/GenBank/DDBJ whole genome shotgun (WGS) entry which is preliminary data.</text>
</comment>
<dbReference type="GO" id="GO:0140662">
    <property type="term" value="F:ATP-dependent protein folding chaperone"/>
    <property type="evidence" value="ECO:0007669"/>
    <property type="project" value="InterPro"/>
</dbReference>
<evidence type="ECO:0000256" key="4">
    <source>
        <dbReference type="SAM" id="MobiDB-lite"/>
    </source>
</evidence>
<evidence type="ECO:0000313" key="6">
    <source>
        <dbReference type="Proteomes" id="UP000824133"/>
    </source>
</evidence>
<evidence type="ECO:0000256" key="3">
    <source>
        <dbReference type="ARBA" id="ARBA00023186"/>
    </source>
</evidence>
<feature type="compositionally biased region" description="Low complexity" evidence="4">
    <location>
        <begin position="183"/>
        <end position="199"/>
    </location>
</feature>
<reference evidence="5" key="1">
    <citation type="journal article" date="2021" name="PeerJ">
        <title>Extensive microbial diversity within the chicken gut microbiome revealed by metagenomics and culture.</title>
        <authorList>
            <person name="Gilroy R."/>
            <person name="Ravi A."/>
            <person name="Getino M."/>
            <person name="Pursley I."/>
            <person name="Horton D.L."/>
            <person name="Alikhan N.F."/>
            <person name="Baker D."/>
            <person name="Gharbi K."/>
            <person name="Hall N."/>
            <person name="Watson M."/>
            <person name="Adriaenssens E.M."/>
            <person name="Foster-Nyarko E."/>
            <person name="Jarju S."/>
            <person name="Secka A."/>
            <person name="Antonio M."/>
            <person name="Oren A."/>
            <person name="Chaudhuri R.R."/>
            <person name="La Ragione R."/>
            <person name="Hildebrand F."/>
            <person name="Pallen M.J."/>
        </authorList>
    </citation>
    <scope>NUCLEOTIDE SEQUENCE</scope>
    <source>
        <strain evidence="5">ChiHjej10B9-743</strain>
    </source>
</reference>
<dbReference type="FunFam" id="1.20.1270.10:FF:000001">
    <property type="entry name" value="Molecular chaperone DnaK"/>
    <property type="match status" value="1"/>
</dbReference>
<protein>
    <submittedName>
        <fullName evidence="5">Hsp70 family protein</fullName>
    </submittedName>
</protein>
<dbReference type="SUPFAM" id="SSF100934">
    <property type="entry name" value="Heat shock protein 70kD (HSP70), C-terminal subdomain"/>
    <property type="match status" value="1"/>
</dbReference>
<dbReference type="InterPro" id="IPR029047">
    <property type="entry name" value="HSP70_peptide-bd_sf"/>
</dbReference>
<gene>
    <name evidence="5" type="ORF">IAA42_00085</name>
</gene>
<dbReference type="PANTHER" id="PTHR19375">
    <property type="entry name" value="HEAT SHOCK PROTEIN 70KDA"/>
    <property type="match status" value="1"/>
</dbReference>
<evidence type="ECO:0000256" key="1">
    <source>
        <dbReference type="ARBA" id="ARBA00022741"/>
    </source>
</evidence>
<reference evidence="5" key="2">
    <citation type="submission" date="2021-04" db="EMBL/GenBank/DDBJ databases">
        <authorList>
            <person name="Gilroy R."/>
        </authorList>
    </citation>
    <scope>NUCLEOTIDE SEQUENCE</scope>
    <source>
        <strain evidence="5">ChiHjej10B9-743</strain>
    </source>
</reference>
<feature type="region of interest" description="Disordered" evidence="4">
    <location>
        <begin position="183"/>
        <end position="215"/>
    </location>
</feature>
<dbReference type="InterPro" id="IPR029048">
    <property type="entry name" value="HSP70_C_sf"/>
</dbReference>
<dbReference type="EMBL" id="DXCP01000001">
    <property type="protein sequence ID" value="HIY78831.1"/>
    <property type="molecule type" value="Genomic_DNA"/>
</dbReference>
<keyword evidence="3" id="KW-0143">Chaperone</keyword>
<accession>A0A9D1Z8F6</accession>
<dbReference type="Gene3D" id="2.60.34.10">
    <property type="entry name" value="Substrate Binding Domain Of DNAk, Chain A, domain 1"/>
    <property type="match status" value="1"/>
</dbReference>
<keyword evidence="2" id="KW-0067">ATP-binding</keyword>
<dbReference type="GO" id="GO:0005524">
    <property type="term" value="F:ATP binding"/>
    <property type="evidence" value="ECO:0007669"/>
    <property type="project" value="UniProtKB-KW"/>
</dbReference>
<dbReference type="InterPro" id="IPR013126">
    <property type="entry name" value="Hsp_70_fam"/>
</dbReference>
<keyword evidence="1" id="KW-0547">Nucleotide-binding</keyword>